<dbReference type="GO" id="GO:0031267">
    <property type="term" value="F:small GTPase binding"/>
    <property type="evidence" value="ECO:0007669"/>
    <property type="project" value="InterPro"/>
</dbReference>
<comment type="subcellular location">
    <subcellularLocation>
        <location evidence="1">Nucleus</location>
    </subcellularLocation>
</comment>
<protein>
    <submittedName>
        <fullName evidence="6">ARM repeat-containing protein</fullName>
    </submittedName>
</protein>
<keyword evidence="7" id="KW-1185">Reference proteome</keyword>
<dbReference type="PANTHER" id="PTHR10997">
    <property type="entry name" value="IMPORTIN-7, 8, 11"/>
    <property type="match status" value="1"/>
</dbReference>
<evidence type="ECO:0000259" key="5">
    <source>
        <dbReference type="PROSITE" id="PS50166"/>
    </source>
</evidence>
<evidence type="ECO:0000256" key="1">
    <source>
        <dbReference type="ARBA" id="ARBA00004123"/>
    </source>
</evidence>
<name>A0A8K0UWB5_9AGAR</name>
<dbReference type="InterPro" id="IPR001494">
    <property type="entry name" value="Importin-beta_N"/>
</dbReference>
<dbReference type="Gene3D" id="1.25.10.10">
    <property type="entry name" value="Leucine-rich Repeat Variant"/>
    <property type="match status" value="1"/>
</dbReference>
<reference evidence="6" key="1">
    <citation type="journal article" date="2021" name="New Phytol.">
        <title>Evolutionary innovations through gain and loss of genes in the ectomycorrhizal Boletales.</title>
        <authorList>
            <person name="Wu G."/>
            <person name="Miyauchi S."/>
            <person name="Morin E."/>
            <person name="Kuo A."/>
            <person name="Drula E."/>
            <person name="Varga T."/>
            <person name="Kohler A."/>
            <person name="Feng B."/>
            <person name="Cao Y."/>
            <person name="Lipzen A."/>
            <person name="Daum C."/>
            <person name="Hundley H."/>
            <person name="Pangilinan J."/>
            <person name="Johnson J."/>
            <person name="Barry K."/>
            <person name="LaButti K."/>
            <person name="Ng V."/>
            <person name="Ahrendt S."/>
            <person name="Min B."/>
            <person name="Choi I.G."/>
            <person name="Park H."/>
            <person name="Plett J.M."/>
            <person name="Magnuson J."/>
            <person name="Spatafora J.W."/>
            <person name="Nagy L.G."/>
            <person name="Henrissat B."/>
            <person name="Grigoriev I.V."/>
            <person name="Yang Z.L."/>
            <person name="Xu J."/>
            <person name="Martin F.M."/>
        </authorList>
    </citation>
    <scope>NUCLEOTIDE SEQUENCE</scope>
    <source>
        <strain evidence="6">KKN 215</strain>
    </source>
</reference>
<dbReference type="AlphaFoldDB" id="A0A8K0UWB5"/>
<organism evidence="6 7">
    <name type="scientific">Cristinia sonorae</name>
    <dbReference type="NCBI Taxonomy" id="1940300"/>
    <lineage>
        <taxon>Eukaryota</taxon>
        <taxon>Fungi</taxon>
        <taxon>Dikarya</taxon>
        <taxon>Basidiomycota</taxon>
        <taxon>Agaricomycotina</taxon>
        <taxon>Agaricomycetes</taxon>
        <taxon>Agaricomycetidae</taxon>
        <taxon>Agaricales</taxon>
        <taxon>Pleurotineae</taxon>
        <taxon>Stephanosporaceae</taxon>
        <taxon>Cristinia</taxon>
    </lineage>
</organism>
<keyword evidence="3" id="KW-0813">Transport</keyword>
<dbReference type="SMART" id="SM00913">
    <property type="entry name" value="IBN_N"/>
    <property type="match status" value="1"/>
</dbReference>
<proteinExistence type="inferred from homology"/>
<dbReference type="SUPFAM" id="SSF48371">
    <property type="entry name" value="ARM repeat"/>
    <property type="match status" value="1"/>
</dbReference>
<dbReference type="Pfam" id="PF25758">
    <property type="entry name" value="TPR_IPO11"/>
    <property type="match status" value="1"/>
</dbReference>
<evidence type="ECO:0000313" key="6">
    <source>
        <dbReference type="EMBL" id="KAH8106154.1"/>
    </source>
</evidence>
<feature type="domain" description="Importin N-terminal" evidence="5">
    <location>
        <begin position="35"/>
        <end position="105"/>
    </location>
</feature>
<dbReference type="GO" id="GO:0006606">
    <property type="term" value="P:protein import into nucleus"/>
    <property type="evidence" value="ECO:0007669"/>
    <property type="project" value="TreeGrafter"/>
</dbReference>
<evidence type="ECO:0000256" key="4">
    <source>
        <dbReference type="ARBA" id="ARBA00023242"/>
    </source>
</evidence>
<comment type="caution">
    <text evidence="6">The sequence shown here is derived from an EMBL/GenBank/DDBJ whole genome shotgun (WGS) entry which is preliminary data.</text>
</comment>
<dbReference type="OrthoDB" id="2985399at2759"/>
<evidence type="ECO:0000313" key="7">
    <source>
        <dbReference type="Proteomes" id="UP000813824"/>
    </source>
</evidence>
<evidence type="ECO:0000256" key="3">
    <source>
        <dbReference type="ARBA" id="ARBA00022448"/>
    </source>
</evidence>
<keyword evidence="4" id="KW-0539">Nucleus</keyword>
<sequence>MADPNKNRQVDVPADELFQVICDAASQDPLKIKTSTDRLKQMLDMTGCFDALSQISAQRVMPLQVRQQSIIQLKNAVINQWRSRRLVLPEQRQGIKERCLSLMNEPDDLISKCNQVVIAKIARQDFPLNWQNLLPDLLSIIETNMTARYTGGSSDFLALRRTLEILHCVTKEFASMKLMFAVKNMAKIVDETHLKLYAYYTVIASSLEALDPTTVSDRRMAEEVLLAHLVFKSLTKCASWLYQKAKGRDQENVDQWLHNLFRSTVDQLRRLVEKRANIVIALQTASSAWDPIATQTITYLTRHIFGFGKFYRRLLQLDAARFVTLPLSTDLVLYYWNKVVQATQSPSGYIADSPTAVYPVRFVVQCMAVFKGSVAQWSPTRVEGSALDQAFVEEAVRILVTRFIPLNPSDLEEWMSDPEEWVNVEERGDEQWEYEIRPCGERVLMTLSSQYRDYVDPLLKATWEEARSLQSSELSVILQKEAVYCALGRCANRLGQLIPFDEWLRDNLAREARGTDSTYPILKRRIAWLIGKWVSSESTTPNNPLIWELLAFLLQDQGPGTDAVVRLTAAVAIRECVDTTDFDINVLRPYLHPIVRHLVALISEADTLESKRRISNTLNAVIERAETDIIPLMGIIAEPIPQLWVSAGVDWVFKGVLLETVTKLVGASKENSMSLVGLVVPMVKDSFTPAAIQQLDADGLNLWLISVQNATTIEAVNGAPGLVELFPLIIHLLSNNLDLLGRIISIAESYFLLDAPRLLQAYGNDIFAAFMQSMKQALSVNVLGLLSALNLLLQVAGSFPVWGEAMHTSGLFSHIIKSLSEEKMMATLLSGYVLVLARIAIADNRLFVQLMSLTGPVLNMPESQVWEDTLNQWWARFDNIYEPRQRKLVAMGISRLVATGRPEVLERLHTEVCNIWTDVFGELREAMERANEEGPESLTLYWDRQPDELFDDCKGTLEFGRRTTAYESDIVRTTQLTTYVRAAIQEAEMICGPAVFYEKYLSKIDPAVMKQIQKELTP</sequence>
<dbReference type="Pfam" id="PF03810">
    <property type="entry name" value="IBN_N"/>
    <property type="match status" value="1"/>
</dbReference>
<dbReference type="PROSITE" id="PS50166">
    <property type="entry name" value="IMPORTIN_B_NT"/>
    <property type="match status" value="1"/>
</dbReference>
<dbReference type="InterPro" id="IPR011989">
    <property type="entry name" value="ARM-like"/>
</dbReference>
<dbReference type="GO" id="GO:0005635">
    <property type="term" value="C:nuclear envelope"/>
    <property type="evidence" value="ECO:0007669"/>
    <property type="project" value="TreeGrafter"/>
</dbReference>
<dbReference type="InterPro" id="IPR058669">
    <property type="entry name" value="TPR_IPO7/11-like"/>
</dbReference>
<dbReference type="EMBL" id="JAEVFJ010000003">
    <property type="protein sequence ID" value="KAH8106154.1"/>
    <property type="molecule type" value="Genomic_DNA"/>
</dbReference>
<dbReference type="Proteomes" id="UP000813824">
    <property type="component" value="Unassembled WGS sequence"/>
</dbReference>
<dbReference type="InterPro" id="IPR016024">
    <property type="entry name" value="ARM-type_fold"/>
</dbReference>
<dbReference type="GO" id="GO:0005829">
    <property type="term" value="C:cytosol"/>
    <property type="evidence" value="ECO:0007669"/>
    <property type="project" value="TreeGrafter"/>
</dbReference>
<gene>
    <name evidence="6" type="ORF">BXZ70DRAFT_1037791</name>
</gene>
<dbReference type="PANTHER" id="PTHR10997:SF7">
    <property type="entry name" value="IMPORTIN-11"/>
    <property type="match status" value="1"/>
</dbReference>
<accession>A0A8K0UWB5</accession>
<comment type="similarity">
    <text evidence="2">Belongs to the importin beta family.</text>
</comment>
<evidence type="ECO:0000256" key="2">
    <source>
        <dbReference type="ARBA" id="ARBA00007991"/>
    </source>
</evidence>